<feature type="domain" description="Helicase ATP-binding" evidence="12">
    <location>
        <begin position="285"/>
        <end position="448"/>
    </location>
</feature>
<dbReference type="Proteomes" id="UP001230005">
    <property type="component" value="Unassembled WGS sequence"/>
</dbReference>
<sequence>MSGSMSEDKLVQETTANYFRDELKWDSVFAYNTEILGLDGTLGRTSEKEVVLLRYLRHALKTLNPGLPDVAYEDAIHQITELNVSKSMIQVNRDKYSIFKNGVQVSYRNNKGLIEKKRLRVFNFGDPRANHFLIVREMWVKGKVYRRRPDIIGFVNGIPLLFIELKNVHRDIRQAYEGNLSDYKDTIPHLFDHNAFVFLSNGDEGKIGSISSKYEHFNEWKRLSEEDAGVVDFETLLKGMCTKENFMDIFENFILFDDSSGKAIKIVARNHQYLGVNRAIEAVKNRESLDGKLGVFWHTQGSGKSYSMVFFTEKVHRKIEGNFTFLIVTDREDLDSQIYKTFAGTGAVGDESSKAGSGKHLEQLLSSDHEYVFSMIHKFNQEVDPNKPYSKRNDIIVISDEAHRTQYGRLALNMRNALPNAHYIGFTGTPLFKDDQITKRLFGDYVSTYDFQKAVDDNATVPLFYDNRGEKLNLSTRDINQKIAEKLEETELDQDQQARLEKELAREYHILTAEKRLEAIAKDFVEHYSTRWETGKAMLVCLDKITVVRMYNLIQKYWNEKIQDVERTIGTIEDEQEEAFAKRKLHWLKETEMAVVVSEEQGEIQKFKKWDLDIIPHREKMKNGYETDDGRRIDLDTAFKNQNHPLRVALVCAMWLTGFDVPSLSTLYLDKPLRAHTLMQTIARANRVHEGKNNGLIVDYCGILKNLREALATFATGQEGGNDGKDPVKPDEELLEALRETIEATKTYLLTRRFSLDSMSEKKGFDLIATINKAKEAVNENEETRKRYEILARQVFKKFKACINIKEVNQFRGDYNNIDIIYKKLQDDKEKADISEVLREMHAIVDKSITISSHQIKEDSRLYDISNIDFDRLKEEFKKSPIKNTTVHNLNEVVEKRLSQMIKKNPLRIDYYQKYQEIINDYNKEKDRATIEETFEQILRFVKDLNEEEKRGVKEGLDEEKLALYDLLISEKKLTNKEREKIKEVGKELLEVLKAEKLNMSNWREKESTKADVKTFIYNYLYDENTGLPIEQYTPEDVEYKANVVFEHIFNQYSSSSDHVYTA</sequence>
<dbReference type="Pfam" id="PF04313">
    <property type="entry name" value="HSDR_N"/>
    <property type="match status" value="1"/>
</dbReference>
<evidence type="ECO:0000256" key="4">
    <source>
        <dbReference type="ARBA" id="ARBA00022722"/>
    </source>
</evidence>
<keyword evidence="7" id="KW-0255">Endonuclease</keyword>
<dbReference type="InterPro" id="IPR014001">
    <property type="entry name" value="Helicase_ATP-bd"/>
</dbReference>
<evidence type="ECO:0000256" key="2">
    <source>
        <dbReference type="ARBA" id="ARBA00008598"/>
    </source>
</evidence>
<dbReference type="CDD" id="cd18800">
    <property type="entry name" value="SF2_C_EcoR124I-like"/>
    <property type="match status" value="1"/>
</dbReference>
<comment type="caution">
    <text evidence="13">The sequence shown here is derived from an EMBL/GenBank/DDBJ whole genome shotgun (WGS) entry which is preliminary data.</text>
</comment>
<evidence type="ECO:0000256" key="3">
    <source>
        <dbReference type="ARBA" id="ARBA00011296"/>
    </source>
</evidence>
<dbReference type="PROSITE" id="PS51192">
    <property type="entry name" value="HELICASE_ATP_BIND_1"/>
    <property type="match status" value="1"/>
</dbReference>
<dbReference type="InterPro" id="IPR055180">
    <property type="entry name" value="HsdR_RecA-like_helicase_dom_2"/>
</dbReference>
<dbReference type="Pfam" id="PF11867">
    <property type="entry name" value="T1RH-like_C"/>
    <property type="match status" value="1"/>
</dbReference>
<dbReference type="Gene3D" id="3.40.50.300">
    <property type="entry name" value="P-loop containing nucleotide triphosphate hydrolases"/>
    <property type="match status" value="2"/>
</dbReference>
<dbReference type="NCBIfam" id="TIGR00348">
    <property type="entry name" value="hsdR"/>
    <property type="match status" value="1"/>
</dbReference>
<keyword evidence="14" id="KW-1185">Reference proteome</keyword>
<evidence type="ECO:0000313" key="13">
    <source>
        <dbReference type="EMBL" id="MDQ0257093.1"/>
    </source>
</evidence>
<dbReference type="InterPro" id="IPR021810">
    <property type="entry name" value="T1RH-like_C"/>
</dbReference>
<dbReference type="PANTHER" id="PTHR30195:SF15">
    <property type="entry name" value="TYPE I RESTRICTION ENZYME HINDI ENDONUCLEASE SUBUNIT"/>
    <property type="match status" value="1"/>
</dbReference>
<evidence type="ECO:0000313" key="14">
    <source>
        <dbReference type="Proteomes" id="UP001230005"/>
    </source>
</evidence>
<dbReference type="InterPro" id="IPR027417">
    <property type="entry name" value="P-loop_NTPase"/>
</dbReference>
<keyword evidence="5 11" id="KW-0547">Nucleotide-binding</keyword>
<evidence type="ECO:0000256" key="5">
    <source>
        <dbReference type="ARBA" id="ARBA00022741"/>
    </source>
</evidence>
<dbReference type="EMBL" id="JAUSUG010000023">
    <property type="protein sequence ID" value="MDQ0257093.1"/>
    <property type="molecule type" value="Genomic_DNA"/>
</dbReference>
<dbReference type="SMART" id="SM00487">
    <property type="entry name" value="DEXDc"/>
    <property type="match status" value="1"/>
</dbReference>
<dbReference type="Gene3D" id="3.90.1570.50">
    <property type="match status" value="1"/>
</dbReference>
<evidence type="ECO:0000256" key="11">
    <source>
        <dbReference type="RuleBase" id="RU364115"/>
    </source>
</evidence>
<evidence type="ECO:0000256" key="6">
    <source>
        <dbReference type="ARBA" id="ARBA00022747"/>
    </source>
</evidence>
<dbReference type="SUPFAM" id="SSF52540">
    <property type="entry name" value="P-loop containing nucleoside triphosphate hydrolases"/>
    <property type="match status" value="2"/>
</dbReference>
<evidence type="ECO:0000256" key="8">
    <source>
        <dbReference type="ARBA" id="ARBA00022801"/>
    </source>
</evidence>
<evidence type="ECO:0000256" key="10">
    <source>
        <dbReference type="ARBA" id="ARBA00023125"/>
    </source>
</evidence>
<comment type="function">
    <text evidence="11">Subunit R is required for both nuclease and ATPase activities, but not for modification.</text>
</comment>
<keyword evidence="4" id="KW-0540">Nuclease</keyword>
<dbReference type="GO" id="GO:0009035">
    <property type="term" value="F:type I site-specific deoxyribonuclease activity"/>
    <property type="evidence" value="ECO:0007669"/>
    <property type="project" value="UniProtKB-EC"/>
</dbReference>
<evidence type="ECO:0000256" key="1">
    <source>
        <dbReference type="ARBA" id="ARBA00000851"/>
    </source>
</evidence>
<dbReference type="InterPro" id="IPR007409">
    <property type="entry name" value="Restrct_endonuc_type1_HsdR_N"/>
</dbReference>
<protein>
    <recommendedName>
        <fullName evidence="11">Type I restriction enzyme endonuclease subunit</fullName>
        <shortName evidence="11">R protein</shortName>
        <ecNumber evidence="11">3.1.21.3</ecNumber>
    </recommendedName>
    <alternativeName>
        <fullName evidence="11">Type-1 restriction enzyme R protein</fullName>
    </alternativeName>
</protein>
<dbReference type="Pfam" id="PF18766">
    <property type="entry name" value="SWI2_SNF2"/>
    <property type="match status" value="1"/>
</dbReference>
<keyword evidence="6 11" id="KW-0680">Restriction system</keyword>
<keyword evidence="10 11" id="KW-0238">DNA-binding</keyword>
<organism evidence="13 14">
    <name type="scientific">Evansella vedderi</name>
    <dbReference type="NCBI Taxonomy" id="38282"/>
    <lineage>
        <taxon>Bacteria</taxon>
        <taxon>Bacillati</taxon>
        <taxon>Bacillota</taxon>
        <taxon>Bacilli</taxon>
        <taxon>Bacillales</taxon>
        <taxon>Bacillaceae</taxon>
        <taxon>Evansella</taxon>
    </lineage>
</organism>
<evidence type="ECO:0000256" key="7">
    <source>
        <dbReference type="ARBA" id="ARBA00022759"/>
    </source>
</evidence>
<dbReference type="CDD" id="cd22332">
    <property type="entry name" value="HsdR_N"/>
    <property type="match status" value="1"/>
</dbReference>
<dbReference type="InterPro" id="IPR040980">
    <property type="entry name" value="SWI2_SNF2"/>
</dbReference>
<dbReference type="EC" id="3.1.21.3" evidence="11"/>
<gene>
    <name evidence="13" type="ORF">J2S74_004539</name>
</gene>
<dbReference type="PANTHER" id="PTHR30195">
    <property type="entry name" value="TYPE I SITE-SPECIFIC DEOXYRIBONUCLEASE PROTEIN SUBUNIT M AND R"/>
    <property type="match status" value="1"/>
</dbReference>
<keyword evidence="8 11" id="KW-0378">Hydrolase</keyword>
<reference evidence="13 14" key="1">
    <citation type="submission" date="2023-07" db="EMBL/GenBank/DDBJ databases">
        <title>Genomic Encyclopedia of Type Strains, Phase IV (KMG-IV): sequencing the most valuable type-strain genomes for metagenomic binning, comparative biology and taxonomic classification.</title>
        <authorList>
            <person name="Goeker M."/>
        </authorList>
    </citation>
    <scope>NUCLEOTIDE SEQUENCE [LARGE SCALE GENOMIC DNA]</scope>
    <source>
        <strain evidence="13 14">DSM 9768</strain>
    </source>
</reference>
<dbReference type="InterPro" id="IPR004473">
    <property type="entry name" value="Restrct_endonuc_typeI_HsdR"/>
</dbReference>
<evidence type="ECO:0000259" key="12">
    <source>
        <dbReference type="PROSITE" id="PS51192"/>
    </source>
</evidence>
<proteinExistence type="inferred from homology"/>
<keyword evidence="9 11" id="KW-0067">ATP-binding</keyword>
<name>A0ABU0A361_9BACI</name>
<evidence type="ECO:0000256" key="9">
    <source>
        <dbReference type="ARBA" id="ARBA00022840"/>
    </source>
</evidence>
<dbReference type="RefSeq" id="WP_307330266.1">
    <property type="nucleotide sequence ID" value="NZ_JAUSUG010000023.1"/>
</dbReference>
<accession>A0ABU0A361</accession>
<dbReference type="Pfam" id="PF22679">
    <property type="entry name" value="T1R_D3-like"/>
    <property type="match status" value="1"/>
</dbReference>
<dbReference type="InterPro" id="IPR051268">
    <property type="entry name" value="Type-I_R_enzyme_R_subunit"/>
</dbReference>
<comment type="similarity">
    <text evidence="2 11">Belongs to the HsdR family.</text>
</comment>
<comment type="catalytic activity">
    <reaction evidence="1 11">
        <text>Endonucleolytic cleavage of DNA to give random double-stranded fragments with terminal 5'-phosphates, ATP is simultaneously hydrolyzed.</text>
        <dbReference type="EC" id="3.1.21.3"/>
    </reaction>
</comment>
<comment type="subunit">
    <text evidence="3 11">The type I restriction/modification system is composed of three polypeptides R, M and S.</text>
</comment>